<feature type="region of interest" description="Disordered" evidence="3">
    <location>
        <begin position="213"/>
        <end position="279"/>
    </location>
</feature>
<dbReference type="PRINTS" id="PR00792">
    <property type="entry name" value="PEPSIN"/>
</dbReference>
<feature type="compositionally biased region" description="Polar residues" evidence="3">
    <location>
        <begin position="213"/>
        <end position="223"/>
    </location>
</feature>
<proteinExistence type="inferred from homology"/>
<dbReference type="Gene3D" id="2.40.70.10">
    <property type="entry name" value="Acid Proteases"/>
    <property type="match status" value="2"/>
</dbReference>
<comment type="caution">
    <text evidence="6">The sequence shown here is derived from an EMBL/GenBank/DDBJ whole genome shotgun (WGS) entry which is preliminary data.</text>
</comment>
<dbReference type="OrthoDB" id="771136at2759"/>
<evidence type="ECO:0000256" key="3">
    <source>
        <dbReference type="SAM" id="MobiDB-lite"/>
    </source>
</evidence>
<dbReference type="GO" id="GO:0004190">
    <property type="term" value="F:aspartic-type endopeptidase activity"/>
    <property type="evidence" value="ECO:0007669"/>
    <property type="project" value="InterPro"/>
</dbReference>
<evidence type="ECO:0000256" key="4">
    <source>
        <dbReference type="SAM" id="SignalP"/>
    </source>
</evidence>
<dbReference type="InterPro" id="IPR021109">
    <property type="entry name" value="Peptidase_aspartic_dom_sf"/>
</dbReference>
<dbReference type="InterPro" id="IPR034164">
    <property type="entry name" value="Pepsin-like_dom"/>
</dbReference>
<dbReference type="STRING" id="1263082.A0A068RFA1"/>
<dbReference type="Proteomes" id="UP000027586">
    <property type="component" value="Unassembled WGS sequence"/>
</dbReference>
<feature type="signal peptide" evidence="4">
    <location>
        <begin position="1"/>
        <end position="21"/>
    </location>
</feature>
<accession>A0A068RFA1</accession>
<dbReference type="PANTHER" id="PTHR47966">
    <property type="entry name" value="BETA-SITE APP-CLEAVING ENZYME, ISOFORM A-RELATED"/>
    <property type="match status" value="1"/>
</dbReference>
<feature type="chain" id="PRO_5001652488" description="Peptidase A1 domain-containing protein" evidence="4">
    <location>
        <begin position="22"/>
        <end position="483"/>
    </location>
</feature>
<reference evidence="6" key="1">
    <citation type="submission" date="2013-08" db="EMBL/GenBank/DDBJ databases">
        <title>Gene expansion shapes genome architecture in the human pathogen Lichtheimia corymbifera: an evolutionary genomics analysis in the ancient terrestrial Mucorales (Mucoromycotina).</title>
        <authorList>
            <person name="Schwartze V.U."/>
            <person name="Winter S."/>
            <person name="Shelest E."/>
            <person name="Marcet-Houben M."/>
            <person name="Horn F."/>
            <person name="Wehner S."/>
            <person name="Hoffmann K."/>
            <person name="Riege K."/>
            <person name="Sammeth M."/>
            <person name="Nowrousian M."/>
            <person name="Valiante V."/>
            <person name="Linde J."/>
            <person name="Jacobsen I.D."/>
            <person name="Marz M."/>
            <person name="Brakhage A.A."/>
            <person name="Gabaldon T."/>
            <person name="Bocker S."/>
            <person name="Voigt K."/>
        </authorList>
    </citation>
    <scope>NUCLEOTIDE SEQUENCE [LARGE SCALE GENOMIC DNA]</scope>
    <source>
        <strain evidence="6">FSU 9682</strain>
    </source>
</reference>
<keyword evidence="4" id="KW-0732">Signal</keyword>
<dbReference type="Pfam" id="PF00026">
    <property type="entry name" value="Asp"/>
    <property type="match status" value="2"/>
</dbReference>
<keyword evidence="7" id="KW-1185">Reference proteome</keyword>
<feature type="disulfide bond" evidence="2">
    <location>
        <begin position="393"/>
        <end position="428"/>
    </location>
</feature>
<keyword evidence="2" id="KW-1015">Disulfide bond</keyword>
<dbReference type="InterPro" id="IPR033121">
    <property type="entry name" value="PEPTIDASE_A1"/>
</dbReference>
<evidence type="ECO:0000313" key="7">
    <source>
        <dbReference type="Proteomes" id="UP000027586"/>
    </source>
</evidence>
<evidence type="ECO:0000256" key="2">
    <source>
        <dbReference type="PIRSR" id="PIRSR601461-2"/>
    </source>
</evidence>
<comment type="similarity">
    <text evidence="1">Belongs to the peptidase A1 family.</text>
</comment>
<dbReference type="PROSITE" id="PS51767">
    <property type="entry name" value="PEPTIDASE_A1"/>
    <property type="match status" value="1"/>
</dbReference>
<evidence type="ECO:0000256" key="1">
    <source>
        <dbReference type="ARBA" id="ARBA00007447"/>
    </source>
</evidence>
<protein>
    <recommendedName>
        <fullName evidence="5">Peptidase A1 domain-containing protein</fullName>
    </recommendedName>
</protein>
<dbReference type="PANTHER" id="PTHR47966:SF51">
    <property type="entry name" value="BETA-SITE APP-CLEAVING ENZYME, ISOFORM A-RELATED"/>
    <property type="match status" value="1"/>
</dbReference>
<dbReference type="InterPro" id="IPR001461">
    <property type="entry name" value="Aspartic_peptidase_A1"/>
</dbReference>
<dbReference type="GO" id="GO:0006508">
    <property type="term" value="P:proteolysis"/>
    <property type="evidence" value="ECO:0007669"/>
    <property type="project" value="InterPro"/>
</dbReference>
<feature type="domain" description="Peptidase A1" evidence="5">
    <location>
        <begin position="51"/>
        <end position="466"/>
    </location>
</feature>
<organism evidence="6 7">
    <name type="scientific">Lichtheimia corymbifera JMRC:FSU:9682</name>
    <dbReference type="NCBI Taxonomy" id="1263082"/>
    <lineage>
        <taxon>Eukaryota</taxon>
        <taxon>Fungi</taxon>
        <taxon>Fungi incertae sedis</taxon>
        <taxon>Mucoromycota</taxon>
        <taxon>Mucoromycotina</taxon>
        <taxon>Mucoromycetes</taxon>
        <taxon>Mucorales</taxon>
        <taxon>Lichtheimiaceae</taxon>
        <taxon>Lichtheimia</taxon>
    </lineage>
</organism>
<name>A0A068RFA1_9FUNG</name>
<evidence type="ECO:0000259" key="5">
    <source>
        <dbReference type="PROSITE" id="PS51767"/>
    </source>
</evidence>
<sequence length="483" mass="53112">MRQSLIWAAAVYLTASTTVFADPITTIPLFRRHNNDGFVKADAEQLDNGVLGGKVLIGTPPQEFTMAFDTNTGYSWVRGSRCKSENCLDRCTYYARRSESAVSTGEKFKVKYGDACVETTVYLDTVEFGGMKIESMPFGGAYRMTGFDHGFDGYLGLGRDVDFNKTTLYSSTAKSIMRRAVLGSSAFVTNAYQSSFVTSAQFGMYVTSQSDNGFDQSGGVSTENDGDGDEQEAENDNNETTSDISTPTDTISPPVSSNVTGTPTTGVLAEETNDTEDPSLWDDIVSGGFGFIKKRTNVEEPAGYLVLGGIDKSAIKGDVHYIDLADSETGSWDVPISLVRFDQKLLMEQKKGAVASISTSQHWISMPADQADIYHKVFGGKFQESTQTYKVKCSKIHKMPRLKLYLGDYAVEIPAQYWTRVIDAKRDCCATRIARGQSDRDWILGTAFTNLFYTTFDPVENKIGLALKKGQKDDGLRVVKKVH</sequence>
<dbReference type="CDD" id="cd05471">
    <property type="entry name" value="pepsin_like"/>
    <property type="match status" value="1"/>
</dbReference>
<dbReference type="EMBL" id="CBTN010000002">
    <property type="protein sequence ID" value="CDH48843.1"/>
    <property type="molecule type" value="Genomic_DNA"/>
</dbReference>
<feature type="compositionally biased region" description="Low complexity" evidence="3">
    <location>
        <begin position="240"/>
        <end position="257"/>
    </location>
</feature>
<feature type="compositionally biased region" description="Acidic residues" evidence="3">
    <location>
        <begin position="224"/>
        <end position="237"/>
    </location>
</feature>
<dbReference type="SUPFAM" id="SSF50630">
    <property type="entry name" value="Acid proteases"/>
    <property type="match status" value="2"/>
</dbReference>
<gene>
    <name evidence="6" type="ORF">LCOR_00612.1</name>
</gene>
<evidence type="ECO:0000313" key="6">
    <source>
        <dbReference type="EMBL" id="CDH48843.1"/>
    </source>
</evidence>
<dbReference type="VEuPathDB" id="FungiDB:LCOR_00612.1"/>
<dbReference type="Gene3D" id="2.60.40.1960">
    <property type="match status" value="1"/>
</dbReference>
<dbReference type="AlphaFoldDB" id="A0A068RFA1"/>